<gene>
    <name evidence="1" type="ORF">EHR06_07080</name>
</gene>
<evidence type="ECO:0000313" key="2">
    <source>
        <dbReference type="Proteomes" id="UP000297241"/>
    </source>
</evidence>
<dbReference type="Proteomes" id="UP000297241">
    <property type="component" value="Unassembled WGS sequence"/>
</dbReference>
<dbReference type="EMBL" id="RQHS01000010">
    <property type="protein sequence ID" value="TGN02163.1"/>
    <property type="molecule type" value="Genomic_DNA"/>
</dbReference>
<proteinExistence type="predicted"/>
<dbReference type="OrthoDB" id="341491at2"/>
<accession>A0A4Z1AQE7</accession>
<keyword evidence="2" id="KW-1185">Reference proteome</keyword>
<comment type="caution">
    <text evidence="1">The sequence shown here is derived from an EMBL/GenBank/DDBJ whole genome shotgun (WGS) entry which is preliminary data.</text>
</comment>
<evidence type="ECO:0000313" key="1">
    <source>
        <dbReference type="EMBL" id="TGN02163.1"/>
    </source>
</evidence>
<dbReference type="NCBIfam" id="NF047486">
    <property type="entry name" value="LA_1737_Cterm"/>
    <property type="match status" value="1"/>
</dbReference>
<organism evidence="1 2">
    <name type="scientific">Leptospira dzoumogneensis</name>
    <dbReference type="NCBI Taxonomy" id="2484904"/>
    <lineage>
        <taxon>Bacteria</taxon>
        <taxon>Pseudomonadati</taxon>
        <taxon>Spirochaetota</taxon>
        <taxon>Spirochaetia</taxon>
        <taxon>Leptospirales</taxon>
        <taxon>Leptospiraceae</taxon>
        <taxon>Leptospira</taxon>
    </lineage>
</organism>
<name>A0A4Z1AQE7_9LEPT</name>
<protein>
    <submittedName>
        <fullName evidence="1">Uncharacterized protein</fullName>
    </submittedName>
</protein>
<reference evidence="1" key="1">
    <citation type="journal article" date="2019" name="PLoS Negl. Trop. Dis.">
        <title>Revisiting the worldwide diversity of Leptospira species in the environment.</title>
        <authorList>
            <person name="Vincent A.T."/>
            <person name="Schiettekatte O."/>
            <person name="Bourhy P."/>
            <person name="Veyrier F.J."/>
            <person name="Picardeau M."/>
        </authorList>
    </citation>
    <scope>NUCLEOTIDE SEQUENCE [LARGE SCALE GENOMIC DNA]</scope>
    <source>
        <strain evidence="1">201601113</strain>
    </source>
</reference>
<sequence length="1654" mass="195468">MIRDFFKIFSTKIGSVILSFSVLLLCFSSEIQAVDYFDTLTSEKKPILGSDKEDKYTFKFSPFASIENWGPHYSLDVLVLFTYTDYPKFKQISFFPLFDHISAKQNNSYKSYFFPIYYAQRIQDPQSNYEVNYSLFHYNSYESRGEKFSESWLSFPSFLPLFGRSKTIESGKEESFYFAVPFLYFRNRNLNDDWNHFLIFHWGEDRESSYGSILPLVYWGSGKRKFNFTFFPIFFYNTLYNSYSDKEDFHFTIFPLFSYNSLNSGEEGSLLTPLFGQTWKETPQLGGGGKEEEKFSYYLLFFLNRSYHNGELQNYTANIPILFNRKWEKGGKSETNLALISGWTSNEKGDYSSSYLFPLMFHKKNESLYVFPFYFDNGTSKFGAVLPFYYNRTATDMDLYVLNFYYTKDWNGSSKSLFFPIYYYSFKPDESKFITPIFYYSSSDLSKRTTLFSWLLFYRNKEKEASQNYFINTYLSWDEQGKFQRGFFFPLLFYKYNEYFHFFPLWAKGNQAGNEYTWIIPLFTYWNKTRTWVGPFYSRKSEIGDQYERWILFPFWYFYRDSWQDAKSESYTLLPIFQWNDTSEYKELITPLSYSKEYKTKFENYSLITLYERYDTDQESRRRIYPFYFSNNTNEYSYWNVLGLVGRGFDKAGDPRYTYLFPFYFYKRDSFHLVLPLFLKFGNDEDDHKHFGLLHYRNTSAEKENTWIWPLLWFTNIDKVHKEEFTTKLLFYWNWNNPRNKGKIVLPFYLNYEEADKSLELVLAYSSTETIGKFGAGAGATEKDYYLDTDASLFYNLFSISTRSSISKKRLEFWKAEHPAEEIPIETIKKEVAVEKKEEKDGLNKYKTLTRESSRSFWGVSALFGIFSYERGDDRRHIRLLPLAWYSWSKENSDKVYTFFPFYFSSKIADDSYFAVGAVLPIYARQDKGSDFQESYLLFGFLRGKQGEVRDYSVLWPLTRLYYSPDSWGFRIFPFVAHDESKDHSRTISPLYYRKQIVEGNTTTESFHSLPVLLFLFHSGTESSRDQDLFQEKSYSLFIPIYLRFGSKIRVPSEEAYVSKFYTLLSAYSNKKELNGEESSSLLTPFYYYSRYKGASETSEQATKVDFLFFPTIYYKRNTTESTLFILVYYNESSPSVSKGNFLGLVSSSEEKNGERTSSYFHLFPFYFSGSEKEGEKVLESYTTVPILYYGYKKGNGSGWNILGLLSGSGSDQESSFAIYPFYSNREKNIPNLFKKRVTWGLLYYSDKTEFQTGSWNSFNVNPFGIFSSSGSKTLESSSSFYFPFMYTYSEKQNSENKEYSKREITFLKLIDYSKYESVLPKEGSADKVVDQWRDFSAFFLFSNTLHTVKDLKKEETTSMYFKSYLFPIYRFESANDPFRKEKHLNFLLITDYKSGNSGLERLVVGPAFYLDNPERTAYGLAPLAFYRKSKESRFWFAFGFYSYKDSDWDRWGLAGIFDINKETYLKRRNFNLFLGLIHTEVEEERTRVAVLGGLLGGYERRNDYSDTNLLWLRWKSTPEETLANFLPVAYYHSDPSGTATLIPPVLGYFSSEKDGRFDMLGLGLLYYRNQKISKEEDLMLVGPGLFYYRQYGNNMNGLHAMGILAIPGMGGLLWDWEYETKTKYSKYSILHILYSHTITKDGKEIDRVFSIKL</sequence>
<dbReference type="RefSeq" id="WP_135756348.1">
    <property type="nucleotide sequence ID" value="NZ_RQHS01000010.1"/>
</dbReference>